<protein>
    <submittedName>
        <fullName evidence="6">ABC transporter substrate-binding protein</fullName>
    </submittedName>
</protein>
<accession>A0A9D0YSA9</accession>
<reference evidence="6" key="1">
    <citation type="submission" date="2020-10" db="EMBL/GenBank/DDBJ databases">
        <authorList>
            <person name="Gilroy R."/>
        </authorList>
    </citation>
    <scope>NUCLEOTIDE SEQUENCE</scope>
    <source>
        <strain evidence="6">ChiGjej2B2-12916</strain>
    </source>
</reference>
<name>A0A9D0YSA9_9FIRM</name>
<sequence>MKSTKRVLALGMASVMTLGLLSACGNKTPGNSDQASTLVVGDGNYDGKFSPFFYTSAYDGNIVSMVSQPLISSDREGAMILNGIEGETKEYNGTDYTYTGISDVVVTENEDGTVYYDITLKDGVKFSDGTEMDIDDVIFSMYVLSDPTYDGSSTLYGQPIMGMNEYRSGMDTKFNLILAAPRDNTDFSLWTEEEQTALWAAVDKAGPEYAKYICEYMIANGNNKPEDSVATIAANYNYPGLAEDATYEDFYQAMLAAYNGNPAEMARNESPSSPADFTNLIEDYDAYNVGVQTGESAPNISGIQKTSDNSVRVTTTEVSATCIYQLSLVVAPMHYYGNEELYNYENNQFGFPKGDLTIVREKNSKPMGAGPYEFVSYENGTVALKANENYWKGEPKIQNINFKETNEADKVNGVKSGTLDITDPAFSNDAIKEIAAANGGSEDFNGSVITVNTVDNLGYGYVGINADNVKVGDDGSSDASKNLRKGLATVLAVYRDVCIDSYYGKWANVINYPISDTSWAAPKVTDDGYQVAFSTDVNDNPIYTDGMSDEEKYAAAKQAALGFFEAAGYTVSDGKIVAAPQGAKMDYELIIGGGGQGDHPSFMMCTLASDALKEIGMNLIVTDIANASDLFSQMQAGTAELFAAAWQATVDPDMYQIYHSEGTSNYNYDIKDAKLDEIIMQARSTTDQAIRIPMYKEALDIVMDWAVEVPIYQRANCFIFSTERIKIDTLTPDMTTYWNWMNDVELLELN</sequence>
<feature type="chain" id="PRO_5039555514" evidence="4">
    <location>
        <begin position="24"/>
        <end position="750"/>
    </location>
</feature>
<dbReference type="GO" id="GO:1904680">
    <property type="term" value="F:peptide transmembrane transporter activity"/>
    <property type="evidence" value="ECO:0007669"/>
    <property type="project" value="TreeGrafter"/>
</dbReference>
<evidence type="ECO:0000259" key="5">
    <source>
        <dbReference type="Pfam" id="PF00496"/>
    </source>
</evidence>
<dbReference type="Proteomes" id="UP000886879">
    <property type="component" value="Unassembled WGS sequence"/>
</dbReference>
<dbReference type="PROSITE" id="PS51257">
    <property type="entry name" value="PROKAR_LIPOPROTEIN"/>
    <property type="match status" value="1"/>
</dbReference>
<feature type="domain" description="Solute-binding protein family 5" evidence="5">
    <location>
        <begin position="274"/>
        <end position="666"/>
    </location>
</feature>
<keyword evidence="2" id="KW-0813">Transport</keyword>
<organism evidence="6 7">
    <name type="scientific">Candidatus Enterenecus faecium</name>
    <dbReference type="NCBI Taxonomy" id="2840780"/>
    <lineage>
        <taxon>Bacteria</taxon>
        <taxon>Bacillati</taxon>
        <taxon>Bacillota</taxon>
        <taxon>Clostridia</taxon>
        <taxon>Eubacteriales</taxon>
        <taxon>Candidatus Enterenecus</taxon>
    </lineage>
</organism>
<comment type="similarity">
    <text evidence="1">Belongs to the bacterial solute-binding protein 5 family.</text>
</comment>
<evidence type="ECO:0000256" key="4">
    <source>
        <dbReference type="SAM" id="SignalP"/>
    </source>
</evidence>
<dbReference type="PANTHER" id="PTHR30290">
    <property type="entry name" value="PERIPLASMIC BINDING COMPONENT OF ABC TRANSPORTER"/>
    <property type="match status" value="1"/>
</dbReference>
<dbReference type="CDD" id="cd00995">
    <property type="entry name" value="PBP2_NikA_DppA_OppA_like"/>
    <property type="match status" value="1"/>
</dbReference>
<dbReference type="Gene3D" id="3.40.190.10">
    <property type="entry name" value="Periplasmic binding protein-like II"/>
    <property type="match status" value="2"/>
</dbReference>
<dbReference type="Gene3D" id="3.10.105.10">
    <property type="entry name" value="Dipeptide-binding Protein, Domain 3"/>
    <property type="match status" value="1"/>
</dbReference>
<evidence type="ECO:0000256" key="1">
    <source>
        <dbReference type="ARBA" id="ARBA00005695"/>
    </source>
</evidence>
<evidence type="ECO:0000256" key="3">
    <source>
        <dbReference type="ARBA" id="ARBA00022729"/>
    </source>
</evidence>
<dbReference type="InterPro" id="IPR039424">
    <property type="entry name" value="SBP_5"/>
</dbReference>
<feature type="signal peptide" evidence="4">
    <location>
        <begin position="1"/>
        <end position="23"/>
    </location>
</feature>
<dbReference type="SUPFAM" id="SSF53850">
    <property type="entry name" value="Periplasmic binding protein-like II"/>
    <property type="match status" value="1"/>
</dbReference>
<dbReference type="InterPro" id="IPR000914">
    <property type="entry name" value="SBP_5_dom"/>
</dbReference>
<dbReference type="PANTHER" id="PTHR30290:SF9">
    <property type="entry name" value="OLIGOPEPTIDE-BINDING PROTEIN APPA"/>
    <property type="match status" value="1"/>
</dbReference>
<keyword evidence="3 4" id="KW-0732">Signal</keyword>
<gene>
    <name evidence="6" type="ORF">IAD31_04800</name>
</gene>
<evidence type="ECO:0000313" key="6">
    <source>
        <dbReference type="EMBL" id="HIQ60895.1"/>
    </source>
</evidence>
<proteinExistence type="inferred from homology"/>
<evidence type="ECO:0000256" key="2">
    <source>
        <dbReference type="ARBA" id="ARBA00022448"/>
    </source>
</evidence>
<dbReference type="Pfam" id="PF00496">
    <property type="entry name" value="SBP_bac_5"/>
    <property type="match status" value="2"/>
</dbReference>
<evidence type="ECO:0000313" key="7">
    <source>
        <dbReference type="Proteomes" id="UP000886879"/>
    </source>
</evidence>
<dbReference type="EMBL" id="DVFO01000046">
    <property type="protein sequence ID" value="HIQ60895.1"/>
    <property type="molecule type" value="Genomic_DNA"/>
</dbReference>
<feature type="domain" description="Solute-binding protein family 5" evidence="5">
    <location>
        <begin position="108"/>
        <end position="158"/>
    </location>
</feature>
<comment type="caution">
    <text evidence="6">The sequence shown here is derived from an EMBL/GenBank/DDBJ whole genome shotgun (WGS) entry which is preliminary data.</text>
</comment>
<dbReference type="AlphaFoldDB" id="A0A9D0YSA9"/>
<reference evidence="6" key="2">
    <citation type="journal article" date="2021" name="PeerJ">
        <title>Extensive microbial diversity within the chicken gut microbiome revealed by metagenomics and culture.</title>
        <authorList>
            <person name="Gilroy R."/>
            <person name="Ravi A."/>
            <person name="Getino M."/>
            <person name="Pursley I."/>
            <person name="Horton D.L."/>
            <person name="Alikhan N.F."/>
            <person name="Baker D."/>
            <person name="Gharbi K."/>
            <person name="Hall N."/>
            <person name="Watson M."/>
            <person name="Adriaenssens E.M."/>
            <person name="Foster-Nyarko E."/>
            <person name="Jarju S."/>
            <person name="Secka A."/>
            <person name="Antonio M."/>
            <person name="Oren A."/>
            <person name="Chaudhuri R.R."/>
            <person name="La Ragione R."/>
            <person name="Hildebrand F."/>
            <person name="Pallen M.J."/>
        </authorList>
    </citation>
    <scope>NUCLEOTIDE SEQUENCE</scope>
    <source>
        <strain evidence="6">ChiGjej2B2-12916</strain>
    </source>
</reference>
<dbReference type="GO" id="GO:0015833">
    <property type="term" value="P:peptide transport"/>
    <property type="evidence" value="ECO:0007669"/>
    <property type="project" value="TreeGrafter"/>
</dbReference>